<name>A0A182FYM7_ANOAL</name>
<evidence type="ECO:0000313" key="2">
    <source>
        <dbReference type="Proteomes" id="UP000069272"/>
    </source>
</evidence>
<reference evidence="2" key="1">
    <citation type="journal article" date="2017" name="G3 (Bethesda)">
        <title>The Physical Genome Mapping of Anopheles albimanus Corrected Scaffold Misassemblies and Identified Interarm Rearrangements in Genus Anopheles.</title>
        <authorList>
            <person name="Artemov G.N."/>
            <person name="Peery A.N."/>
            <person name="Jiang X."/>
            <person name="Tu Z."/>
            <person name="Stegniy V.N."/>
            <person name="Sharakhova M.V."/>
            <person name="Sharakhov I.V."/>
        </authorList>
    </citation>
    <scope>NUCLEOTIDE SEQUENCE [LARGE SCALE GENOMIC DNA]</scope>
    <source>
        <strain evidence="2">STECLA/ALBI9_A</strain>
    </source>
</reference>
<dbReference type="Proteomes" id="UP000069272">
    <property type="component" value="Unassembled WGS sequence"/>
</dbReference>
<sequence>KTYGDITSSVAREVQEEEPKSRLANCAPWIRGGLLALNR</sequence>
<protein>
    <submittedName>
        <fullName evidence="1">Uncharacterized protein</fullName>
    </submittedName>
</protein>
<evidence type="ECO:0000313" key="1">
    <source>
        <dbReference type="EnsemblMetazoa" id="AALB014713-PA"/>
    </source>
</evidence>
<dbReference type="EnsemblMetazoa" id="AALB014713-RA">
    <property type="protein sequence ID" value="AALB014713-PA"/>
    <property type="gene ID" value="AALB014713"/>
</dbReference>
<dbReference type="VEuPathDB" id="VectorBase:AALB014713"/>
<reference evidence="1" key="2">
    <citation type="submission" date="2022-08" db="UniProtKB">
        <authorList>
            <consortium name="EnsemblMetazoa"/>
        </authorList>
    </citation>
    <scope>IDENTIFICATION</scope>
    <source>
        <strain evidence="1">STECLA/ALBI9_A</strain>
    </source>
</reference>
<keyword evidence="2" id="KW-1185">Reference proteome</keyword>
<organism evidence="1 2">
    <name type="scientific">Anopheles albimanus</name>
    <name type="common">New world malaria mosquito</name>
    <dbReference type="NCBI Taxonomy" id="7167"/>
    <lineage>
        <taxon>Eukaryota</taxon>
        <taxon>Metazoa</taxon>
        <taxon>Ecdysozoa</taxon>
        <taxon>Arthropoda</taxon>
        <taxon>Hexapoda</taxon>
        <taxon>Insecta</taxon>
        <taxon>Pterygota</taxon>
        <taxon>Neoptera</taxon>
        <taxon>Endopterygota</taxon>
        <taxon>Diptera</taxon>
        <taxon>Nematocera</taxon>
        <taxon>Culicoidea</taxon>
        <taxon>Culicidae</taxon>
        <taxon>Anophelinae</taxon>
        <taxon>Anopheles</taxon>
    </lineage>
</organism>
<dbReference type="AlphaFoldDB" id="A0A182FYM7"/>
<proteinExistence type="predicted"/>
<accession>A0A182FYM7</accession>